<dbReference type="InterPro" id="IPR000276">
    <property type="entry name" value="GPCR_Rhodpsn"/>
</dbReference>
<accession>A0AAU9UPH3</accession>
<evidence type="ECO:0000256" key="8">
    <source>
        <dbReference type="ARBA" id="ARBA00023170"/>
    </source>
</evidence>
<organism evidence="12 13">
    <name type="scientific">Euphydryas editha</name>
    <name type="common">Edith's checkerspot</name>
    <dbReference type="NCBI Taxonomy" id="104508"/>
    <lineage>
        <taxon>Eukaryota</taxon>
        <taxon>Metazoa</taxon>
        <taxon>Ecdysozoa</taxon>
        <taxon>Arthropoda</taxon>
        <taxon>Hexapoda</taxon>
        <taxon>Insecta</taxon>
        <taxon>Pterygota</taxon>
        <taxon>Neoptera</taxon>
        <taxon>Endopterygota</taxon>
        <taxon>Lepidoptera</taxon>
        <taxon>Glossata</taxon>
        <taxon>Ditrysia</taxon>
        <taxon>Papilionoidea</taxon>
        <taxon>Nymphalidae</taxon>
        <taxon>Nymphalinae</taxon>
        <taxon>Euphydryas</taxon>
    </lineage>
</organism>
<evidence type="ECO:0000256" key="6">
    <source>
        <dbReference type="ARBA" id="ARBA00023040"/>
    </source>
</evidence>
<dbReference type="GO" id="GO:0004993">
    <property type="term" value="F:G protein-coupled serotonin receptor activity"/>
    <property type="evidence" value="ECO:0007669"/>
    <property type="project" value="TreeGrafter"/>
</dbReference>
<dbReference type="PANTHER" id="PTHR24247">
    <property type="entry name" value="5-HYDROXYTRYPTAMINE RECEPTOR"/>
    <property type="match status" value="1"/>
</dbReference>
<comment type="caution">
    <text evidence="12">The sequence shown here is derived from an EMBL/GenBank/DDBJ whole genome shotgun (WGS) entry which is preliminary data.</text>
</comment>
<dbReference type="Proteomes" id="UP001153954">
    <property type="component" value="Unassembled WGS sequence"/>
</dbReference>
<gene>
    <name evidence="12" type="ORF">EEDITHA_LOCUS14508</name>
</gene>
<keyword evidence="9" id="KW-0807">Transducer</keyword>
<dbReference type="GO" id="GO:0045202">
    <property type="term" value="C:synapse"/>
    <property type="evidence" value="ECO:0007669"/>
    <property type="project" value="GOC"/>
</dbReference>
<evidence type="ECO:0000256" key="7">
    <source>
        <dbReference type="ARBA" id="ARBA00023136"/>
    </source>
</evidence>
<name>A0AAU9UPH3_EUPED</name>
<dbReference type="SUPFAM" id="SSF81321">
    <property type="entry name" value="Family A G protein-coupled receptor-like"/>
    <property type="match status" value="1"/>
</dbReference>
<keyword evidence="6" id="KW-0297">G-protein coupled receptor</keyword>
<dbReference type="GO" id="GO:0030594">
    <property type="term" value="F:neurotransmitter receptor activity"/>
    <property type="evidence" value="ECO:0007669"/>
    <property type="project" value="TreeGrafter"/>
</dbReference>
<keyword evidence="4 10" id="KW-0812">Transmembrane</keyword>
<proteinExistence type="inferred from homology"/>
<dbReference type="EMBL" id="CAKOGL010000022">
    <property type="protein sequence ID" value="CAH2099549.1"/>
    <property type="molecule type" value="Genomic_DNA"/>
</dbReference>
<dbReference type="Pfam" id="PF00001">
    <property type="entry name" value="7tm_1"/>
    <property type="match status" value="1"/>
</dbReference>
<evidence type="ECO:0000256" key="3">
    <source>
        <dbReference type="ARBA" id="ARBA00022475"/>
    </source>
</evidence>
<evidence type="ECO:0000256" key="4">
    <source>
        <dbReference type="ARBA" id="ARBA00022692"/>
    </source>
</evidence>
<feature type="transmembrane region" description="Helical" evidence="10">
    <location>
        <begin position="71"/>
        <end position="94"/>
    </location>
</feature>
<protein>
    <recommendedName>
        <fullName evidence="11">G-protein coupled receptors family 1 profile domain-containing protein</fullName>
    </recommendedName>
</protein>
<dbReference type="Gene3D" id="1.20.1070.10">
    <property type="entry name" value="Rhodopsin 7-helix transmembrane proteins"/>
    <property type="match status" value="1"/>
</dbReference>
<dbReference type="GO" id="GO:0030425">
    <property type="term" value="C:dendrite"/>
    <property type="evidence" value="ECO:0007669"/>
    <property type="project" value="TreeGrafter"/>
</dbReference>
<dbReference type="GO" id="GO:0007210">
    <property type="term" value="P:serotonin receptor signaling pathway"/>
    <property type="evidence" value="ECO:0007669"/>
    <property type="project" value="TreeGrafter"/>
</dbReference>
<dbReference type="AlphaFoldDB" id="A0AAU9UPH3"/>
<keyword evidence="5 10" id="KW-1133">Transmembrane helix</keyword>
<reference evidence="12" key="1">
    <citation type="submission" date="2022-03" db="EMBL/GenBank/DDBJ databases">
        <authorList>
            <person name="Tunstrom K."/>
        </authorList>
    </citation>
    <scope>NUCLEOTIDE SEQUENCE</scope>
</reference>
<evidence type="ECO:0000313" key="13">
    <source>
        <dbReference type="Proteomes" id="UP001153954"/>
    </source>
</evidence>
<keyword evidence="13" id="KW-1185">Reference proteome</keyword>
<evidence type="ECO:0000256" key="10">
    <source>
        <dbReference type="SAM" id="Phobius"/>
    </source>
</evidence>
<keyword evidence="3" id="KW-1003">Cell membrane</keyword>
<evidence type="ECO:0000256" key="9">
    <source>
        <dbReference type="ARBA" id="ARBA00023224"/>
    </source>
</evidence>
<evidence type="ECO:0000256" key="2">
    <source>
        <dbReference type="ARBA" id="ARBA00010663"/>
    </source>
</evidence>
<dbReference type="GO" id="GO:0007187">
    <property type="term" value="P:G protein-coupled receptor signaling pathway, coupled to cyclic nucleotide second messenger"/>
    <property type="evidence" value="ECO:0007669"/>
    <property type="project" value="TreeGrafter"/>
</dbReference>
<sequence>MLILVSNRYLGIRNPLKSRHHSTKRLVVIKIALVWFLSMFVSSSITVLGIINKKNIMPTPDLCVINNRLFWVFGSLVAFYIPMLMMVVSFALTVQLLKSQARLAATPVPGGSHRR</sequence>
<evidence type="ECO:0000259" key="11">
    <source>
        <dbReference type="PROSITE" id="PS50262"/>
    </source>
</evidence>
<comment type="subcellular location">
    <subcellularLocation>
        <location evidence="1">Cell membrane</location>
        <topology evidence="1">Multi-pass membrane protein</topology>
    </subcellularLocation>
</comment>
<evidence type="ECO:0000256" key="1">
    <source>
        <dbReference type="ARBA" id="ARBA00004651"/>
    </source>
</evidence>
<evidence type="ECO:0000256" key="5">
    <source>
        <dbReference type="ARBA" id="ARBA00022989"/>
    </source>
</evidence>
<comment type="similarity">
    <text evidence="2">Belongs to the G-protein coupled receptor 1 family.</text>
</comment>
<feature type="domain" description="G-protein coupled receptors family 1 profile" evidence="11">
    <location>
        <begin position="1"/>
        <end position="115"/>
    </location>
</feature>
<dbReference type="GO" id="GO:0051378">
    <property type="term" value="F:serotonin binding"/>
    <property type="evidence" value="ECO:0007669"/>
    <property type="project" value="TreeGrafter"/>
</dbReference>
<keyword evidence="8" id="KW-0675">Receptor</keyword>
<dbReference type="InterPro" id="IPR017452">
    <property type="entry name" value="GPCR_Rhodpsn_7TM"/>
</dbReference>
<keyword evidence="7 10" id="KW-0472">Membrane</keyword>
<dbReference type="GO" id="GO:0007268">
    <property type="term" value="P:chemical synaptic transmission"/>
    <property type="evidence" value="ECO:0007669"/>
    <property type="project" value="TreeGrafter"/>
</dbReference>
<evidence type="ECO:0000313" key="12">
    <source>
        <dbReference type="EMBL" id="CAH2099549.1"/>
    </source>
</evidence>
<dbReference type="GO" id="GO:0005886">
    <property type="term" value="C:plasma membrane"/>
    <property type="evidence" value="ECO:0007669"/>
    <property type="project" value="UniProtKB-SubCell"/>
</dbReference>
<dbReference type="PROSITE" id="PS50262">
    <property type="entry name" value="G_PROTEIN_RECEP_F1_2"/>
    <property type="match status" value="1"/>
</dbReference>
<feature type="transmembrane region" description="Helical" evidence="10">
    <location>
        <begin position="27"/>
        <end position="51"/>
    </location>
</feature>
<dbReference type="PANTHER" id="PTHR24247:SF228">
    <property type="entry name" value="5-HYDROXYTRYPTAMINE (SEROTONIN) RECEPTOR 2A, ISOFORM B"/>
    <property type="match status" value="1"/>
</dbReference>